<feature type="domain" description="Duffy-antigen binding" evidence="1">
    <location>
        <begin position="19"/>
        <end position="221"/>
    </location>
</feature>
<dbReference type="InterPro" id="IPR008602">
    <property type="entry name" value="Duffy-antigen-binding"/>
</dbReference>
<reference evidence="2" key="1">
    <citation type="journal article" date="2009" name="J. Infect. Dis.">
        <title>Analysis of Plasmodium falciparum var genes expressed in children from Papua New Guinea.</title>
        <authorList>
            <person name="Falk N."/>
            <person name="Kaestli M."/>
            <person name="Qi W."/>
            <person name="Ott M."/>
            <person name="Baea K."/>
            <person name="Cortes A."/>
            <person name="Beck H.P."/>
        </authorList>
    </citation>
    <scope>NUCLEOTIDE SEQUENCE</scope>
    <source>
        <strain evidence="2">U47C43r128.2</strain>
    </source>
</reference>
<accession>B5LGQ7</accession>
<dbReference type="AlphaFoldDB" id="B5LGQ7"/>
<feature type="non-terminal residue" evidence="2">
    <location>
        <position position="1"/>
    </location>
</feature>
<name>B5LGQ7_PLAFA</name>
<dbReference type="InterPro" id="IPR042202">
    <property type="entry name" value="Duffy-ag-bd_sf"/>
</dbReference>
<dbReference type="GO" id="GO:0046789">
    <property type="term" value="F:host cell surface receptor binding"/>
    <property type="evidence" value="ECO:0007669"/>
    <property type="project" value="InterPro"/>
</dbReference>
<gene>
    <name evidence="2" type="primary">var</name>
</gene>
<proteinExistence type="evidence at transcript level"/>
<dbReference type="FunFam" id="1.20.1310.20:FF:000001">
    <property type="entry name" value="Erythrocyte membrane protein 1, PfEMP1"/>
    <property type="match status" value="1"/>
</dbReference>
<evidence type="ECO:0000259" key="1">
    <source>
        <dbReference type="Pfam" id="PF05424"/>
    </source>
</evidence>
<sequence length="229" mass="26465">EYDNKKMKCSNGSNGKDEGACASFRRLHLCNKNMVKMDTNNNDGKAKHKLLAEVCMAAKYEGDSIKTHYTIHKETYSDSAAELCTVLARSFADIGDIVRGRDLYRGGNTKEKEKRKQLEENLKEIFKNIYGNLNGAKARYKGDTDNYYKLREYWWELNRETVWKAITCSAAGGNNYFRQTCGGDNEKNSTLARDKCRCQKKNGSPDDQVPTYFDYVPQYLRWFEEWAED</sequence>
<dbReference type="SUPFAM" id="SSF140924">
    <property type="entry name" value="Duffy binding domain-like"/>
    <property type="match status" value="1"/>
</dbReference>
<protein>
    <submittedName>
        <fullName evidence="2">Erythrocyte membrane protein 1</fullName>
    </submittedName>
</protein>
<dbReference type="Gene3D" id="1.20.1310.20">
    <property type="entry name" value="Duffy-antigen binding domain"/>
    <property type="match status" value="1"/>
</dbReference>
<feature type="non-terminal residue" evidence="2">
    <location>
        <position position="229"/>
    </location>
</feature>
<dbReference type="Pfam" id="PF05424">
    <property type="entry name" value="Duffy_binding"/>
    <property type="match status" value="1"/>
</dbReference>
<organism evidence="2">
    <name type="scientific">Plasmodium falciparum</name>
    <name type="common">malaria parasite P. falciparum</name>
    <dbReference type="NCBI Taxonomy" id="5833"/>
    <lineage>
        <taxon>Eukaryota</taxon>
        <taxon>Sar</taxon>
        <taxon>Alveolata</taxon>
        <taxon>Apicomplexa</taxon>
        <taxon>Aconoidasida</taxon>
        <taxon>Haemosporida</taxon>
        <taxon>Plasmodiidae</taxon>
        <taxon>Plasmodium</taxon>
        <taxon>Plasmodium (Laverania)</taxon>
    </lineage>
</organism>
<evidence type="ECO:0000313" key="2">
    <source>
        <dbReference type="EMBL" id="ACH53744.1"/>
    </source>
</evidence>
<dbReference type="EMBL" id="EU787651">
    <property type="protein sequence ID" value="ACH53744.1"/>
    <property type="molecule type" value="mRNA"/>
</dbReference>
<dbReference type="GO" id="GO:0016020">
    <property type="term" value="C:membrane"/>
    <property type="evidence" value="ECO:0007669"/>
    <property type="project" value="InterPro"/>
</dbReference>